<name>A0ABY8URQ8_TETOB</name>
<feature type="compositionally biased region" description="Gly residues" evidence="1">
    <location>
        <begin position="327"/>
        <end position="342"/>
    </location>
</feature>
<keyword evidence="2" id="KW-0812">Transmembrane</keyword>
<sequence>MIEDGLAGLKQLRAVQLSVDGGFNAEHAAFHWGVGAGQQGAGGASNIAAIGQLTRLTHLALHANGADSASLTAALLQLTNIRELLMSGPTPLLLPQLLLSPTFQQQQQQQQGLQLLVLQQQLGLWELQKLLQRFSGLKYLEVLGFWEAAGAVQSLGPVQGLMDERASLNLLKRAAVNASTLLGPAADLLSQANPCWLEELMQAAWQLLLQRLLMKPNELQLRLPPLMTMSEPTAAASTISLLQLLLPAVRAAAAAAGQQDGGMLPVVADSRMPAVALEELLDYVFCAGPFDAPAEPTDEQQAADLAAEHAALSALRSGLAPRQQQQGLGGGGAQGLGHGLGSPGRAAAPAAAAGAAAAGEEPAAAAAEPAAAAAAADGLRSLALSVPPCLEGFKSPENNGPVDVRTLPELQMWMGDSGVGFGAAQLAAAGADTPAAADAAGSSIDEQQQQQQQQQGFGGAKLAAADTPAAADAAGSSSDEQQQQQQQWLLQVGQQQCSFAGSFLAGGPAAAPEACCFAGLGVLTVSNLSRADGPWEPSAVLGDQLLAAVAFGCPGLKTLELSGVLAPTPLGLLLLRRLPLLTKLRLEQWTNTASDVADQQLPVAVACLPHGLTSLGLTNVEPEVLADPLQTLAAAVRLAGGVEAVAAAADAAAAAAAASRKHSSRSSSSSSSSSSSEVKFSAAAMSAAAQAVLNAAEAAEGPGSATRSSSSSSSSNGLGAFLAAGLPHAAALQRLHVSTPGGFDAMPPSEAAIYGLTAALNAATLHAFDAATSRAMSSVHSSGWWQRFSGSSGSSSSSSSSRGLGKKDSGRGSSHAWLASLRGLPGLTDLHLDMPLVLPGQLEALAASVAASSSLRSLSLHGVALNMYASHQLLLNTLMDHQMHMITHHSPHAVSEMAMGHASAASSADKQLIRLLTSALQARGVSDLSVRMHGSGAADKLGAHGVAAPMGAGRGSAWGGAGAASGSGKGAVDESDGDDDDDAGSDGGAGGSNSSSNNNSNMELVQPRMRLGFFERTGVSGAFDNLGSCAASCLAYTTVSVMHSIRRPASQPQQPTWWAVATLQRAWGAVRIALATGLALTVALLAMTSTYFASEEELEHLRAVGFMPPQAQPQQDDHQQGDHQHNDTHGDGVSSEWEEEDEELEEDEQQQDMEIEHVEQHQAPPAPAAPAQHGMLGNVQAALGVFLHPEAAAAAGGGGLGGFLGGPHVNPEAVDMGIQELLNPDGEDKPLEADANGGMTGIPVQVQVVAGLNSVASWSFVVGAAPVAALGVWFWGRQLKWAVSGAFALARYAFS</sequence>
<evidence type="ECO:0000313" key="3">
    <source>
        <dbReference type="EMBL" id="WIA24089.1"/>
    </source>
</evidence>
<feature type="region of interest" description="Disordered" evidence="1">
    <location>
        <begin position="437"/>
        <end position="487"/>
    </location>
</feature>
<feature type="compositionally biased region" description="Acidic residues" evidence="1">
    <location>
        <begin position="1136"/>
        <end position="1151"/>
    </location>
</feature>
<dbReference type="EMBL" id="CP126224">
    <property type="protein sequence ID" value="WIA24088.1"/>
    <property type="molecule type" value="Genomic_DNA"/>
</dbReference>
<organism evidence="3 4">
    <name type="scientific">Tetradesmus obliquus</name>
    <name type="common">Green alga</name>
    <name type="synonym">Acutodesmus obliquus</name>
    <dbReference type="NCBI Taxonomy" id="3088"/>
    <lineage>
        <taxon>Eukaryota</taxon>
        <taxon>Viridiplantae</taxon>
        <taxon>Chlorophyta</taxon>
        <taxon>core chlorophytes</taxon>
        <taxon>Chlorophyceae</taxon>
        <taxon>CS clade</taxon>
        <taxon>Sphaeropleales</taxon>
        <taxon>Scenedesmaceae</taxon>
        <taxon>Tetradesmus</taxon>
    </lineage>
</organism>
<protein>
    <submittedName>
        <fullName evidence="3">Uncharacterized protein</fullName>
    </submittedName>
</protein>
<feature type="region of interest" description="Disordered" evidence="1">
    <location>
        <begin position="1108"/>
        <end position="1151"/>
    </location>
</feature>
<feature type="compositionally biased region" description="Low complexity" evidence="1">
    <location>
        <begin position="789"/>
        <end position="803"/>
    </location>
</feature>
<keyword evidence="4" id="KW-1185">Reference proteome</keyword>
<gene>
    <name evidence="3" type="ORF">OEZ85_013695</name>
</gene>
<feature type="region of interest" description="Disordered" evidence="1">
    <location>
        <begin position="317"/>
        <end position="345"/>
    </location>
</feature>
<dbReference type="SUPFAM" id="SSF52047">
    <property type="entry name" value="RNI-like"/>
    <property type="match status" value="1"/>
</dbReference>
<feature type="compositionally biased region" description="Low complexity" evidence="1">
    <location>
        <begin position="992"/>
        <end position="1001"/>
    </location>
</feature>
<accession>A0ABY8URQ8</accession>
<feature type="compositionally biased region" description="Low complexity" evidence="1">
    <location>
        <begin position="317"/>
        <end position="326"/>
    </location>
</feature>
<keyword evidence="2" id="KW-0472">Membrane</keyword>
<evidence type="ECO:0000313" key="4">
    <source>
        <dbReference type="Proteomes" id="UP001244341"/>
    </source>
</evidence>
<evidence type="ECO:0000256" key="1">
    <source>
        <dbReference type="SAM" id="MobiDB-lite"/>
    </source>
</evidence>
<feature type="region of interest" description="Disordered" evidence="1">
    <location>
        <begin position="789"/>
        <end position="810"/>
    </location>
</feature>
<keyword evidence="2" id="KW-1133">Transmembrane helix</keyword>
<dbReference type="Proteomes" id="UP001244341">
    <property type="component" value="Chromosome 17b"/>
</dbReference>
<evidence type="ECO:0000256" key="2">
    <source>
        <dbReference type="SAM" id="Phobius"/>
    </source>
</evidence>
<feature type="compositionally biased region" description="Basic and acidic residues" evidence="1">
    <location>
        <begin position="1115"/>
        <end position="1130"/>
    </location>
</feature>
<dbReference type="EMBL" id="CP126224">
    <property type="protein sequence ID" value="WIA24089.1"/>
    <property type="molecule type" value="Genomic_DNA"/>
</dbReference>
<reference evidence="3 4" key="1">
    <citation type="submission" date="2023-05" db="EMBL/GenBank/DDBJ databases">
        <title>A 100% complete, gapless, phased diploid assembly of the Scenedesmus obliquus UTEX 3031 genome.</title>
        <authorList>
            <person name="Biondi T.C."/>
            <person name="Hanschen E.R."/>
            <person name="Kwon T."/>
            <person name="Eng W."/>
            <person name="Kruse C.P.S."/>
            <person name="Koehler S.I."/>
            <person name="Kunde Y."/>
            <person name="Gleasner C.D."/>
            <person name="You Mak K.T."/>
            <person name="Polle J."/>
            <person name="Hovde B.T."/>
            <person name="Starkenburg S.R."/>
        </authorList>
    </citation>
    <scope>NUCLEOTIDE SEQUENCE [LARGE SCALE GENOMIC DNA]</scope>
    <source>
        <strain evidence="3 4">DOE0152z</strain>
    </source>
</reference>
<feature type="compositionally biased region" description="Acidic residues" evidence="1">
    <location>
        <begin position="973"/>
        <end position="984"/>
    </location>
</feature>
<feature type="region of interest" description="Disordered" evidence="1">
    <location>
        <begin position="957"/>
        <end position="1001"/>
    </location>
</feature>
<proteinExistence type="predicted"/>
<feature type="transmembrane region" description="Helical" evidence="2">
    <location>
        <begin position="1255"/>
        <end position="1275"/>
    </location>
</feature>
<feature type="compositionally biased region" description="Gly residues" evidence="1">
    <location>
        <begin position="957"/>
        <end position="969"/>
    </location>
</feature>